<reference evidence="1" key="1">
    <citation type="submission" date="2019-08" db="EMBL/GenBank/DDBJ databases">
        <authorList>
            <person name="Kucharzyk K."/>
            <person name="Murdoch R.W."/>
            <person name="Higgins S."/>
            <person name="Loffler F."/>
        </authorList>
    </citation>
    <scope>NUCLEOTIDE SEQUENCE</scope>
</reference>
<accession>A0A644YR31</accession>
<comment type="caution">
    <text evidence="1">The sequence shown here is derived from an EMBL/GenBank/DDBJ whole genome shotgun (WGS) entry which is preliminary data.</text>
</comment>
<organism evidence="1">
    <name type="scientific">bioreactor metagenome</name>
    <dbReference type="NCBI Taxonomy" id="1076179"/>
    <lineage>
        <taxon>unclassified sequences</taxon>
        <taxon>metagenomes</taxon>
        <taxon>ecological metagenomes</taxon>
    </lineage>
</organism>
<evidence type="ECO:0000313" key="1">
    <source>
        <dbReference type="EMBL" id="MPM30341.1"/>
    </source>
</evidence>
<name>A0A644YR31_9ZZZZ</name>
<dbReference type="EMBL" id="VSSQ01005760">
    <property type="protein sequence ID" value="MPM30341.1"/>
    <property type="molecule type" value="Genomic_DNA"/>
</dbReference>
<gene>
    <name evidence="1" type="ORF">SDC9_76889</name>
</gene>
<protein>
    <submittedName>
        <fullName evidence="1">Uncharacterized protein</fullName>
    </submittedName>
</protein>
<dbReference type="AlphaFoldDB" id="A0A644YR31"/>
<sequence length="156" mass="18045">MSGQQLGGVSRYDQLCISWVCLFAVKETDKIEKQSRMETGIEFVDTKHIPIVKGILQLRAEKEKILCSFGLILQWKHERSLLLSVAYKMCCIDLVRLLFQRTCMLQACTETRALDFLGLYRVVGYVDIGFLEKPLCEFLKPAILVGFIRVEHRNWI</sequence>
<proteinExistence type="predicted"/>